<evidence type="ECO:0000256" key="4">
    <source>
        <dbReference type="ARBA" id="ARBA00022741"/>
    </source>
</evidence>
<dbReference type="Proteomes" id="UP000034664">
    <property type="component" value="Unassembled WGS sequence"/>
</dbReference>
<keyword evidence="2 12" id="KW-0639">Primosome</keyword>
<keyword evidence="8 12" id="KW-0238">DNA-binding</keyword>
<keyword evidence="7 12" id="KW-0067">ATP-binding</keyword>
<evidence type="ECO:0000256" key="11">
    <source>
        <dbReference type="NCBIfam" id="TIGR00665"/>
    </source>
</evidence>
<protein>
    <recommendedName>
        <fullName evidence="11 12">Replicative DNA helicase</fullName>
        <ecNumber evidence="11 12">5.6.2.3</ecNumber>
    </recommendedName>
</protein>
<evidence type="ECO:0000256" key="7">
    <source>
        <dbReference type="ARBA" id="ARBA00022840"/>
    </source>
</evidence>
<name>A0A0G0TBD9_9BACT</name>
<dbReference type="InterPro" id="IPR016136">
    <property type="entry name" value="DNA_helicase_N/primase_C"/>
</dbReference>
<evidence type="ECO:0000313" key="15">
    <source>
        <dbReference type="Proteomes" id="UP000034664"/>
    </source>
</evidence>
<dbReference type="GO" id="GO:0006269">
    <property type="term" value="P:DNA replication, synthesis of primer"/>
    <property type="evidence" value="ECO:0007669"/>
    <property type="project" value="UniProtKB-UniRule"/>
</dbReference>
<dbReference type="InterPro" id="IPR007694">
    <property type="entry name" value="DNA_helicase_DnaB-like_C"/>
</dbReference>
<dbReference type="GO" id="GO:0005524">
    <property type="term" value="F:ATP binding"/>
    <property type="evidence" value="ECO:0007669"/>
    <property type="project" value="UniProtKB-UniRule"/>
</dbReference>
<keyword evidence="4 12" id="KW-0547">Nucleotide-binding</keyword>
<evidence type="ECO:0000256" key="2">
    <source>
        <dbReference type="ARBA" id="ARBA00022515"/>
    </source>
</evidence>
<dbReference type="InterPro" id="IPR027417">
    <property type="entry name" value="P-loop_NTPase"/>
</dbReference>
<dbReference type="AlphaFoldDB" id="A0A0G0TBD9"/>
<dbReference type="SUPFAM" id="SSF48024">
    <property type="entry name" value="N-terminal domain of DnaB helicase"/>
    <property type="match status" value="1"/>
</dbReference>
<comment type="function">
    <text evidence="12">The main replicative DNA helicase, it participates in initiation and elongation during chromosome replication. Travels ahead of the DNA replisome, separating dsDNA into templates for DNA synthesis. A processive ATP-dependent 5'-3' DNA helicase it has DNA-dependent ATPase activity.</text>
</comment>
<dbReference type="FunFam" id="1.10.860.10:FF:000001">
    <property type="entry name" value="Replicative DNA helicase"/>
    <property type="match status" value="1"/>
</dbReference>
<dbReference type="PATRIC" id="fig|1618482.3.peg.529"/>
<evidence type="ECO:0000256" key="6">
    <source>
        <dbReference type="ARBA" id="ARBA00022806"/>
    </source>
</evidence>
<dbReference type="GO" id="GO:0043139">
    <property type="term" value="F:5'-3' DNA helicase activity"/>
    <property type="evidence" value="ECO:0007669"/>
    <property type="project" value="UniProtKB-EC"/>
</dbReference>
<evidence type="ECO:0000259" key="13">
    <source>
        <dbReference type="PROSITE" id="PS51199"/>
    </source>
</evidence>
<evidence type="ECO:0000256" key="10">
    <source>
        <dbReference type="ARBA" id="ARBA00048954"/>
    </source>
</evidence>
<accession>A0A0G0TBD9</accession>
<dbReference type="Gene3D" id="3.40.50.300">
    <property type="entry name" value="P-loop containing nucleotide triphosphate hydrolases"/>
    <property type="match status" value="1"/>
</dbReference>
<evidence type="ECO:0000256" key="5">
    <source>
        <dbReference type="ARBA" id="ARBA00022801"/>
    </source>
</evidence>
<keyword evidence="5 12" id="KW-0378">Hydrolase</keyword>
<dbReference type="GO" id="GO:1990077">
    <property type="term" value="C:primosome complex"/>
    <property type="evidence" value="ECO:0007669"/>
    <property type="project" value="UniProtKB-UniRule"/>
</dbReference>
<gene>
    <name evidence="14" type="ORF">UU14_C0011G0006</name>
</gene>
<sequence length="444" mass="49602">MASAKVLPQNTDAEASVLASILVDKDSIIEVVEILFPTHFYDDRNRLIYEAMVALYERGEPIDLITVPAELKKQGNSSKTGGRTYLSEIIETVATSAHIEKYARLVRESATKRKLIVVASSITDQAYSDTGDIRQILDKTEADIFSVSQGELKSNFILIKDALAESFDRIDEVHRRGEGMRGIPTGFKSIDNKLAGLQPANMIVLAARPGQGKTAFCLNLAQYITTVQKIPVGFFSLEMSKEELVDRLLVAQADIDAWRLKTGRLTDDDFQKISDAMGVLADAPLYIDDKPGASVLEIRTKARRLQHEHGAKMFIVDYLQLIDSGRHYESRVNEVSMISQAMKNIARELRVPMLVISQLSRAVEHRGGDKRPQLADLRESGAIEQDADIVAFLYRPQEDESGVANQSIVKFLIAKHRNGAVGELDLIFKGDRMRFYEMEKGRNE</sequence>
<proteinExistence type="inferred from homology"/>
<organism evidence="14 15">
    <name type="scientific">Candidatus Roizmanbacteria bacterium GW2011_GWB1_40_7</name>
    <dbReference type="NCBI Taxonomy" id="1618482"/>
    <lineage>
        <taxon>Bacteria</taxon>
        <taxon>Candidatus Roizmaniibacteriota</taxon>
    </lineage>
</organism>
<keyword evidence="6 12" id="KW-0347">Helicase</keyword>
<comment type="similarity">
    <text evidence="1 12">Belongs to the helicase family. DnaB subfamily.</text>
</comment>
<comment type="caution">
    <text evidence="14">The sequence shown here is derived from an EMBL/GenBank/DDBJ whole genome shotgun (WGS) entry which is preliminary data.</text>
</comment>
<dbReference type="InterPro" id="IPR007693">
    <property type="entry name" value="DNA_helicase_DnaB-like_N"/>
</dbReference>
<dbReference type="CDD" id="cd00984">
    <property type="entry name" value="DnaB_C"/>
    <property type="match status" value="1"/>
</dbReference>
<dbReference type="EMBL" id="LBZM01000011">
    <property type="protein sequence ID" value="KKR72116.1"/>
    <property type="molecule type" value="Genomic_DNA"/>
</dbReference>
<evidence type="ECO:0000256" key="1">
    <source>
        <dbReference type="ARBA" id="ARBA00008428"/>
    </source>
</evidence>
<dbReference type="Pfam" id="PF00772">
    <property type="entry name" value="DnaB"/>
    <property type="match status" value="1"/>
</dbReference>
<dbReference type="PROSITE" id="PS51199">
    <property type="entry name" value="SF4_HELICASE"/>
    <property type="match status" value="1"/>
</dbReference>
<evidence type="ECO:0000256" key="3">
    <source>
        <dbReference type="ARBA" id="ARBA00022705"/>
    </source>
</evidence>
<keyword evidence="9" id="KW-0413">Isomerase</keyword>
<dbReference type="GO" id="GO:0003677">
    <property type="term" value="F:DNA binding"/>
    <property type="evidence" value="ECO:0007669"/>
    <property type="project" value="UniProtKB-UniRule"/>
</dbReference>
<dbReference type="Gene3D" id="1.10.860.10">
    <property type="entry name" value="DNAb Helicase, Chain A"/>
    <property type="match status" value="1"/>
</dbReference>
<dbReference type="GO" id="GO:0005829">
    <property type="term" value="C:cytosol"/>
    <property type="evidence" value="ECO:0007669"/>
    <property type="project" value="TreeGrafter"/>
</dbReference>
<dbReference type="SUPFAM" id="SSF52540">
    <property type="entry name" value="P-loop containing nucleoside triphosphate hydrolases"/>
    <property type="match status" value="1"/>
</dbReference>
<dbReference type="InterPro" id="IPR036185">
    <property type="entry name" value="DNA_heli_DnaB-like_N_sf"/>
</dbReference>
<evidence type="ECO:0000256" key="12">
    <source>
        <dbReference type="RuleBase" id="RU362085"/>
    </source>
</evidence>
<feature type="domain" description="SF4 helicase" evidence="13">
    <location>
        <begin position="176"/>
        <end position="442"/>
    </location>
</feature>
<reference evidence="14 15" key="1">
    <citation type="journal article" date="2015" name="Nature">
        <title>rRNA introns, odd ribosomes, and small enigmatic genomes across a large radiation of phyla.</title>
        <authorList>
            <person name="Brown C.T."/>
            <person name="Hug L.A."/>
            <person name="Thomas B.C."/>
            <person name="Sharon I."/>
            <person name="Castelle C.J."/>
            <person name="Singh A."/>
            <person name="Wilkins M.J."/>
            <person name="Williams K.H."/>
            <person name="Banfield J.F."/>
        </authorList>
    </citation>
    <scope>NUCLEOTIDE SEQUENCE [LARGE SCALE GENOMIC DNA]</scope>
</reference>
<dbReference type="PANTHER" id="PTHR30153">
    <property type="entry name" value="REPLICATIVE DNA HELICASE DNAB"/>
    <property type="match status" value="1"/>
</dbReference>
<evidence type="ECO:0000256" key="9">
    <source>
        <dbReference type="ARBA" id="ARBA00023235"/>
    </source>
</evidence>
<dbReference type="Pfam" id="PF03796">
    <property type="entry name" value="DnaB_C"/>
    <property type="match status" value="1"/>
</dbReference>
<dbReference type="EC" id="5.6.2.3" evidence="11 12"/>
<dbReference type="NCBIfam" id="TIGR00665">
    <property type="entry name" value="DnaB"/>
    <property type="match status" value="1"/>
</dbReference>
<dbReference type="PANTHER" id="PTHR30153:SF2">
    <property type="entry name" value="REPLICATIVE DNA HELICASE"/>
    <property type="match status" value="1"/>
</dbReference>
<dbReference type="GO" id="GO:0016887">
    <property type="term" value="F:ATP hydrolysis activity"/>
    <property type="evidence" value="ECO:0007669"/>
    <property type="project" value="RHEA"/>
</dbReference>
<dbReference type="InterPro" id="IPR007692">
    <property type="entry name" value="DNA_helicase_DnaB"/>
</dbReference>
<evidence type="ECO:0000313" key="14">
    <source>
        <dbReference type="EMBL" id="KKR72116.1"/>
    </source>
</evidence>
<keyword evidence="3 12" id="KW-0235">DNA replication</keyword>
<comment type="catalytic activity">
    <reaction evidence="10 12">
        <text>ATP + H2O = ADP + phosphate + H(+)</text>
        <dbReference type="Rhea" id="RHEA:13065"/>
        <dbReference type="ChEBI" id="CHEBI:15377"/>
        <dbReference type="ChEBI" id="CHEBI:15378"/>
        <dbReference type="ChEBI" id="CHEBI:30616"/>
        <dbReference type="ChEBI" id="CHEBI:43474"/>
        <dbReference type="ChEBI" id="CHEBI:456216"/>
        <dbReference type="EC" id="5.6.2.3"/>
    </reaction>
</comment>
<evidence type="ECO:0000256" key="8">
    <source>
        <dbReference type="ARBA" id="ARBA00023125"/>
    </source>
</evidence>